<comment type="caution">
    <text evidence="1">The sequence shown here is derived from an EMBL/GenBank/DDBJ whole genome shotgun (WGS) entry which is preliminary data.</text>
</comment>
<keyword evidence="2" id="KW-1185">Reference proteome</keyword>
<protein>
    <submittedName>
        <fullName evidence="1">Uncharacterized protein</fullName>
    </submittedName>
</protein>
<proteinExistence type="predicted"/>
<sequence length="63" mass="7465">MAAYLAKANALCIEYAAESHLRPDRHCRQQKVIDSWARDYLMPAFFRGLQDRFAHLRDDRAKR</sequence>
<organism evidence="1 2">
    <name type="scientific">Olpidium bornovanus</name>
    <dbReference type="NCBI Taxonomy" id="278681"/>
    <lineage>
        <taxon>Eukaryota</taxon>
        <taxon>Fungi</taxon>
        <taxon>Fungi incertae sedis</taxon>
        <taxon>Olpidiomycota</taxon>
        <taxon>Olpidiomycotina</taxon>
        <taxon>Olpidiomycetes</taxon>
        <taxon>Olpidiales</taxon>
        <taxon>Olpidiaceae</taxon>
        <taxon>Olpidium</taxon>
    </lineage>
</organism>
<dbReference type="Proteomes" id="UP000673691">
    <property type="component" value="Unassembled WGS sequence"/>
</dbReference>
<gene>
    <name evidence="1" type="ORF">BJ554DRAFT_7732</name>
</gene>
<evidence type="ECO:0000313" key="1">
    <source>
        <dbReference type="EMBL" id="KAG5460242.1"/>
    </source>
</evidence>
<reference evidence="1 2" key="1">
    <citation type="journal article" name="Sci. Rep.">
        <title>Genome-scale phylogenetic analyses confirm Olpidium as the closest living zoosporic fungus to the non-flagellated, terrestrial fungi.</title>
        <authorList>
            <person name="Chang Y."/>
            <person name="Rochon D."/>
            <person name="Sekimoto S."/>
            <person name="Wang Y."/>
            <person name="Chovatia M."/>
            <person name="Sandor L."/>
            <person name="Salamov A."/>
            <person name="Grigoriev I.V."/>
            <person name="Stajich J.E."/>
            <person name="Spatafora J.W."/>
        </authorList>
    </citation>
    <scope>NUCLEOTIDE SEQUENCE [LARGE SCALE GENOMIC DNA]</scope>
    <source>
        <strain evidence="1">S191</strain>
    </source>
</reference>
<dbReference type="EMBL" id="JAEFCI010005522">
    <property type="protein sequence ID" value="KAG5460242.1"/>
    <property type="molecule type" value="Genomic_DNA"/>
</dbReference>
<dbReference type="AlphaFoldDB" id="A0A8H7ZVY4"/>
<name>A0A8H7ZVY4_9FUNG</name>
<accession>A0A8H7ZVY4</accession>
<feature type="non-terminal residue" evidence="1">
    <location>
        <position position="1"/>
    </location>
</feature>
<evidence type="ECO:0000313" key="2">
    <source>
        <dbReference type="Proteomes" id="UP000673691"/>
    </source>
</evidence>